<protein>
    <recommendedName>
        <fullName evidence="3">Glycosyltransferase subfamily 4-like N-terminal domain-containing protein</fullName>
    </recommendedName>
</protein>
<evidence type="ECO:0000313" key="4">
    <source>
        <dbReference type="EMBL" id="GMA20588.1"/>
    </source>
</evidence>
<reference evidence="5" key="1">
    <citation type="journal article" date="2019" name="Int. J. Syst. Evol. Microbiol.">
        <title>The Global Catalogue of Microorganisms (GCM) 10K type strain sequencing project: providing services to taxonomists for standard genome sequencing and annotation.</title>
        <authorList>
            <consortium name="The Broad Institute Genomics Platform"/>
            <consortium name="The Broad Institute Genome Sequencing Center for Infectious Disease"/>
            <person name="Wu L."/>
            <person name="Ma J."/>
        </authorList>
    </citation>
    <scope>NUCLEOTIDE SEQUENCE [LARGE SCALE GENOMIC DNA]</scope>
    <source>
        <strain evidence="5">NBRC 105830</strain>
    </source>
</reference>
<keyword evidence="2" id="KW-0808">Transferase</keyword>
<dbReference type="Pfam" id="PF13579">
    <property type="entry name" value="Glyco_trans_4_4"/>
    <property type="match status" value="1"/>
</dbReference>
<keyword evidence="5" id="KW-1185">Reference proteome</keyword>
<name>A0ABQ6HSC9_9MICO</name>
<sequence length="383" mass="41214">MPSSLDPRPLRVVHLTGGDLGGAEKQLITLLTRATERTDEERSAAGRPVEHRVVITRPGPLVDQFRSLVPTVVLDKKRKVDPDFLRGFRDAVVAADADVVHTWAFTPNQWGPLVAKSIRPAPKVVLAEVGLEEWKSRASRLGDQLSYRCADAVVGCVEEVTRVAVARGADAARTDTVYLGVDAGPRPERNPTPGHVLLLGRVDWRKGHRTLLEAWRTVVAAHPEARLTMAGPAQAPDELALKAELEAVIAADPELTRTVTMLGRVDPGPYLADTAVLAMPSTSEGLPNVLLEAYSAAVPVVASAVGGIPDVMVDGENGWLVPSKDPVALAAALVDALDDPAEARRRGYAGRDTVEPLTVDASLTAWEDIYRRLVPDQTKQERA</sequence>
<proteinExistence type="predicted"/>
<dbReference type="Pfam" id="PF13692">
    <property type="entry name" value="Glyco_trans_1_4"/>
    <property type="match status" value="1"/>
</dbReference>
<dbReference type="EMBL" id="BSUJ01000001">
    <property type="protein sequence ID" value="GMA20588.1"/>
    <property type="molecule type" value="Genomic_DNA"/>
</dbReference>
<evidence type="ECO:0000259" key="3">
    <source>
        <dbReference type="Pfam" id="PF13579"/>
    </source>
</evidence>
<dbReference type="SUPFAM" id="SSF53756">
    <property type="entry name" value="UDP-Glycosyltransferase/glycogen phosphorylase"/>
    <property type="match status" value="1"/>
</dbReference>
<feature type="domain" description="Glycosyltransferase subfamily 4-like N-terminal" evidence="3">
    <location>
        <begin position="48"/>
        <end position="180"/>
    </location>
</feature>
<comment type="caution">
    <text evidence="4">The sequence shown here is derived from an EMBL/GenBank/DDBJ whole genome shotgun (WGS) entry which is preliminary data.</text>
</comment>
<dbReference type="Proteomes" id="UP001157109">
    <property type="component" value="Unassembled WGS sequence"/>
</dbReference>
<evidence type="ECO:0000256" key="2">
    <source>
        <dbReference type="ARBA" id="ARBA00022679"/>
    </source>
</evidence>
<keyword evidence="1" id="KW-0328">Glycosyltransferase</keyword>
<gene>
    <name evidence="4" type="ORF">GCM10025862_26090</name>
</gene>
<dbReference type="InterPro" id="IPR028098">
    <property type="entry name" value="Glyco_trans_4-like_N"/>
</dbReference>
<evidence type="ECO:0000256" key="1">
    <source>
        <dbReference type="ARBA" id="ARBA00022676"/>
    </source>
</evidence>
<accession>A0ABQ6HSC9</accession>
<organism evidence="4 5">
    <name type="scientific">Arsenicicoccus piscis</name>
    <dbReference type="NCBI Taxonomy" id="673954"/>
    <lineage>
        <taxon>Bacteria</taxon>
        <taxon>Bacillati</taxon>
        <taxon>Actinomycetota</taxon>
        <taxon>Actinomycetes</taxon>
        <taxon>Micrococcales</taxon>
        <taxon>Intrasporangiaceae</taxon>
        <taxon>Arsenicicoccus</taxon>
    </lineage>
</organism>
<dbReference type="RefSeq" id="WP_241444106.1">
    <property type="nucleotide sequence ID" value="NZ_BSUJ01000001.1"/>
</dbReference>
<dbReference type="Gene3D" id="3.40.50.2000">
    <property type="entry name" value="Glycogen Phosphorylase B"/>
    <property type="match status" value="2"/>
</dbReference>
<dbReference type="PANTHER" id="PTHR12526:SF636">
    <property type="entry name" value="BLL3647 PROTEIN"/>
    <property type="match status" value="1"/>
</dbReference>
<evidence type="ECO:0000313" key="5">
    <source>
        <dbReference type="Proteomes" id="UP001157109"/>
    </source>
</evidence>
<dbReference type="PANTHER" id="PTHR12526">
    <property type="entry name" value="GLYCOSYLTRANSFERASE"/>
    <property type="match status" value="1"/>
</dbReference>